<sequence length="97" mass="10648">MSIWHQPGSIPALPVFVGTAGGKVENQAPVEEPVHDEKATPTLANASLITSILPVVMGVGVRKELWSMEDSTWNGRRRYDTENWIIANSVLSAMQDF</sequence>
<evidence type="ECO:0000313" key="1">
    <source>
        <dbReference type="EMBL" id="TGO56571.1"/>
    </source>
</evidence>
<dbReference type="AlphaFoldDB" id="A0A4Z1I4M3"/>
<evidence type="ECO:0000313" key="2">
    <source>
        <dbReference type="Proteomes" id="UP000297229"/>
    </source>
</evidence>
<proteinExistence type="predicted"/>
<reference evidence="1 2" key="1">
    <citation type="submission" date="2017-12" db="EMBL/GenBank/DDBJ databases">
        <title>Comparative genomics of Botrytis spp.</title>
        <authorList>
            <person name="Valero-Jimenez C.A."/>
            <person name="Tapia P."/>
            <person name="Veloso J."/>
            <person name="Silva-Moreno E."/>
            <person name="Staats M."/>
            <person name="Valdes J.H."/>
            <person name="Van Kan J.A.L."/>
        </authorList>
    </citation>
    <scope>NUCLEOTIDE SEQUENCE [LARGE SCALE GENOMIC DNA]</scope>
    <source>
        <strain evidence="1 2">Be9601</strain>
    </source>
</reference>
<organism evidence="1 2">
    <name type="scientific">Botrytis elliptica</name>
    <dbReference type="NCBI Taxonomy" id="278938"/>
    <lineage>
        <taxon>Eukaryota</taxon>
        <taxon>Fungi</taxon>
        <taxon>Dikarya</taxon>
        <taxon>Ascomycota</taxon>
        <taxon>Pezizomycotina</taxon>
        <taxon>Leotiomycetes</taxon>
        <taxon>Helotiales</taxon>
        <taxon>Sclerotiniaceae</taxon>
        <taxon>Botrytis</taxon>
    </lineage>
</organism>
<dbReference type="Proteomes" id="UP000297229">
    <property type="component" value="Unassembled WGS sequence"/>
</dbReference>
<accession>A0A4Z1I4M3</accession>
<protein>
    <submittedName>
        <fullName evidence="1">Uncharacterized protein</fullName>
    </submittedName>
</protein>
<name>A0A4Z1I4M3_9HELO</name>
<keyword evidence="2" id="KW-1185">Reference proteome</keyword>
<dbReference type="EMBL" id="PQXM01001390">
    <property type="protein sequence ID" value="TGO56571.1"/>
    <property type="molecule type" value="Genomic_DNA"/>
</dbReference>
<gene>
    <name evidence="1" type="ORF">BELL_1392g00020</name>
</gene>
<comment type="caution">
    <text evidence="1">The sequence shown here is derived from an EMBL/GenBank/DDBJ whole genome shotgun (WGS) entry which is preliminary data.</text>
</comment>